<dbReference type="InterPro" id="IPR013830">
    <property type="entry name" value="SGNH_hydro"/>
</dbReference>
<name>A0ABT9NSP8_9ACTN</name>
<evidence type="ECO:0000256" key="2">
    <source>
        <dbReference type="ARBA" id="ARBA00023326"/>
    </source>
</evidence>
<evidence type="ECO:0000313" key="6">
    <source>
        <dbReference type="Proteomes" id="UP001240447"/>
    </source>
</evidence>
<feature type="chain" id="PRO_5047414170" evidence="3">
    <location>
        <begin position="34"/>
        <end position="558"/>
    </location>
</feature>
<dbReference type="InterPro" id="IPR013783">
    <property type="entry name" value="Ig-like_fold"/>
</dbReference>
<evidence type="ECO:0000313" key="5">
    <source>
        <dbReference type="EMBL" id="MDP9823447.1"/>
    </source>
</evidence>
<proteinExistence type="predicted"/>
<keyword evidence="6" id="KW-1185">Reference proteome</keyword>
<keyword evidence="2" id="KW-0624">Polysaccharide degradation</keyword>
<dbReference type="InterPro" id="IPR051532">
    <property type="entry name" value="Ester_Hydrolysis_Enzymes"/>
</dbReference>
<evidence type="ECO:0000259" key="4">
    <source>
        <dbReference type="PROSITE" id="PS50853"/>
    </source>
</evidence>
<dbReference type="SUPFAM" id="SSF52266">
    <property type="entry name" value="SGNH hydrolase"/>
    <property type="match status" value="1"/>
</dbReference>
<comment type="caution">
    <text evidence="5">The sequence shown here is derived from an EMBL/GenBank/DDBJ whole genome shotgun (WGS) entry which is preliminary data.</text>
</comment>
<keyword evidence="3" id="KW-0732">Signal</keyword>
<dbReference type="SMART" id="SM00060">
    <property type="entry name" value="FN3"/>
    <property type="match status" value="3"/>
</dbReference>
<dbReference type="RefSeq" id="WP_068120476.1">
    <property type="nucleotide sequence ID" value="NZ_CCXJ01000280.1"/>
</dbReference>
<dbReference type="CDD" id="cd00063">
    <property type="entry name" value="FN3"/>
    <property type="match status" value="2"/>
</dbReference>
<gene>
    <name evidence="5" type="ORF">J2S59_003256</name>
</gene>
<feature type="domain" description="Fibronectin type-III" evidence="4">
    <location>
        <begin position="360"/>
        <end position="462"/>
    </location>
</feature>
<dbReference type="InterPro" id="IPR036116">
    <property type="entry name" value="FN3_sf"/>
</dbReference>
<feature type="signal peptide" evidence="3">
    <location>
        <begin position="1"/>
        <end position="33"/>
    </location>
</feature>
<dbReference type="Pfam" id="PF00041">
    <property type="entry name" value="fn3"/>
    <property type="match status" value="2"/>
</dbReference>
<dbReference type="Pfam" id="PF13472">
    <property type="entry name" value="Lipase_GDSL_2"/>
    <property type="match status" value="1"/>
</dbReference>
<organism evidence="5 6">
    <name type="scientific">Nocardioides massiliensis</name>
    <dbReference type="NCBI Taxonomy" id="1325935"/>
    <lineage>
        <taxon>Bacteria</taxon>
        <taxon>Bacillati</taxon>
        <taxon>Actinomycetota</taxon>
        <taxon>Actinomycetes</taxon>
        <taxon>Propionibacteriales</taxon>
        <taxon>Nocardioidaceae</taxon>
        <taxon>Nocardioides</taxon>
    </lineage>
</organism>
<keyword evidence="1" id="KW-0326">Glycosidase</keyword>
<dbReference type="Gene3D" id="3.40.50.1110">
    <property type="entry name" value="SGNH hydrolase"/>
    <property type="match status" value="1"/>
</dbReference>
<dbReference type="SUPFAM" id="SSF49265">
    <property type="entry name" value="Fibronectin type III"/>
    <property type="match status" value="1"/>
</dbReference>
<accession>A0ABT9NSP8</accession>
<dbReference type="InterPro" id="IPR036514">
    <property type="entry name" value="SGNH_hydro_sf"/>
</dbReference>
<reference evidence="5 6" key="1">
    <citation type="submission" date="2023-07" db="EMBL/GenBank/DDBJ databases">
        <title>Sequencing the genomes of 1000 actinobacteria strains.</title>
        <authorList>
            <person name="Klenk H.-P."/>
        </authorList>
    </citation>
    <scope>NUCLEOTIDE SEQUENCE [LARGE SCALE GENOMIC DNA]</scope>
    <source>
        <strain evidence="5 6">GD13</strain>
    </source>
</reference>
<dbReference type="PANTHER" id="PTHR30383">
    <property type="entry name" value="THIOESTERASE 1/PROTEASE 1/LYSOPHOSPHOLIPASE L1"/>
    <property type="match status" value="1"/>
</dbReference>
<keyword evidence="2" id="KW-0119">Carbohydrate metabolism</keyword>
<protein>
    <submittedName>
        <fullName evidence="5">Lysophospholipase L1-like esterase</fullName>
    </submittedName>
</protein>
<feature type="domain" description="Fibronectin type-III" evidence="4">
    <location>
        <begin position="272"/>
        <end position="358"/>
    </location>
</feature>
<dbReference type="Proteomes" id="UP001240447">
    <property type="component" value="Unassembled WGS sequence"/>
</dbReference>
<keyword evidence="1" id="KW-0378">Hydrolase</keyword>
<dbReference type="Gene3D" id="2.60.40.10">
    <property type="entry name" value="Immunoglobulins"/>
    <property type="match status" value="2"/>
</dbReference>
<dbReference type="EMBL" id="JAUSQM010000001">
    <property type="protein sequence ID" value="MDP9823447.1"/>
    <property type="molecule type" value="Genomic_DNA"/>
</dbReference>
<evidence type="ECO:0000256" key="1">
    <source>
        <dbReference type="ARBA" id="ARBA00023295"/>
    </source>
</evidence>
<dbReference type="PROSITE" id="PS50853">
    <property type="entry name" value="FN3"/>
    <property type="match status" value="2"/>
</dbReference>
<evidence type="ECO:0000256" key="3">
    <source>
        <dbReference type="SAM" id="SignalP"/>
    </source>
</evidence>
<sequence>MGSIDGRRWGISPRMSRALRRGVLLLVPLLALAGVSPSAQPDEGPGGGLRVLLVGDSLTHGSSGDWTWRYRLWQHLQRTSVEEIDLVGTRDDLWDSAGHVPGSQDYADPHFDRDHAAAWGQQLKDYPIGPVVAETRPDVVVVVLGTNDLTWGRITPAQLWEEWTELLADARAAAPGVDVVVSTVPLETIPGATDWNAMLRRDADGLTAGDERVALADAAGFVAADHTWDGVHLNAGGELHLAAAVADALHALGVGGPALRPLPEVPLGPAPPVLSVEVEPTDPTEALLEWEAAPGATSHTVWVRPSGEPWTEVGTTSDTRWTFTGLRIGRSYVFRVQSAKGTALSPKFSVPLRLVPRPPPPGTVDDVRADPAGNAITVTWSAVPTATAYVVEARAPGVRHDPGARRVVRVGEPEEAAPAQARRTTELAGLAAGRDYDVTVQAVATGVGGPASEPLSVTAPGERPGPAVARLRVRRDGTWVARWQGVAGASAYDVRLGLRGGAAREVRDLHGRRWVSTRALRPHERLRVRVRARNGDLAGAWGPVMRGRRPPLAGPVAP</sequence>
<dbReference type="InterPro" id="IPR003961">
    <property type="entry name" value="FN3_dom"/>
</dbReference>